<keyword evidence="7" id="KW-1185">Reference proteome</keyword>
<feature type="region of interest" description="Disordered" evidence="4">
    <location>
        <begin position="242"/>
        <end position="263"/>
    </location>
</feature>
<sequence length="1485" mass="168721">MTIRYAEFISEGRPPLCVGTSQDDENPPPTRIDDPNVIKINLSVANGEKSGLRLPSLYSFFVDYDPISFTNLHLPFTKESHVDHIQICVKKTTAPKTLNITIITASGNEVEFIFSISPPTREYEWLSLKIERDSVVKCIIQGTSSTGADNVVELTGIRFISATEFFHSTSSSILSSSSSSSRIDLRSSIDSAFDTSTDEFDDLRDFLPSESTHSRLSTSSGPRHSEKSMDLRNFLKLTRNSSPLASSLAGPPKMRRKSVEQRTKHQYTLTNGDNIEPLCIIGEGGFGIVALVNMNDIDDPLITQDHEDPCVLKQLLREAAHGIVGEFRKEFRLLKRLYKRIPQRIPRPSYIVDLLDEYYQGSFGFCMEFCRGGCINNFVRKWCLLPSVKDEYSDEVEEKSADLKSDSSVIENSSYEDNSQEEEEEVPVFEDSSYDESHGERSQSDECVESDYFDPLTLDPVRVSSVAVDMIECLADVFKKCRVVHRDIKPENFLVRVDPETNKCCTVLADLGMTQLQETVRSSDSVTFSSKDTASKKSISSSQSKKDDSESSASAKEKRDGREMTDSQKEEEEKVIICGTFDYMSLECLQGQPPHQLGDAFALGMSILALFLCKSPFSGHPALAALNNSVEYMNRLHDMYISGMNPKIAQSSLFRKLNKIEDGKYKPVYDCLSTVCDNLTKVQFEERWDVQRACDEVQKIKDLLPEMGEGYICPTVDEIVRVANTKYLAHNRSAFFKDAKMEDSRAQYEKQRGERTWSNDKLLTIYVRYGNQGRTCRQSISHHPPITLDDKRCIPIKVEGVCGFNDEKNVTENVLKMLQDICWVWFTELTIPFRTTSSIKGIFMNVNKAMGPITLNIVFYNQKDEFEKKYDFAQPTSEYEWRYLPVHLNDVDGCKIRGTKAWDGDAPFLHGIRFILADSKKKAKGNDSGIIMAKKSSVSAGKRCAEEKHDYFHSSSQKREKKKKRCDKPKRKIDRYGFEFEICDQPSPCWRKIYKPEDLFGRNSSKYFFHDLRKTVTKDKLERKKYRSKDLQFKYYEREHKVPMKFEKDEYLRKIDHRTDDSVLRSASELSPLCIIGNGGFGEILLVKVKGLPYPCVLKKMLKIADKRVVKACRKEFKVQRKLFNNPKCFNRIPRPLYILDLLDDNYKGVYGFLMEFCVGGSVSSFAKRWCVDDKYVSAKDDEDSDDSSFSDSDSSCSSDSASRQHSSSFDPMTLNPVKVAALCVGMIECLDDVFTAKPSLVHRDIKPDNFLVRVDPDSKKCNIVLADLGFVQIQDSISGSASSSRDSESCSSLSIKPEKKITHQQRICGTLVYNSYEALRDGIQSQRSDAYSLGISMLGLFLCCDPFLQMTVLRGIQDTACFVKTLLSLIQKDLTPRISSSQLFKSLLTIDGEKFQPVYKCLEEIYIGLTQLHEHKRMRVHDARKKVQAIKYLLPKIGEGWEYPSTEDVVSEQIRKYGGFIGSVDSVGSSFDCVEHYQGWDQSQ</sequence>
<dbReference type="PROSITE" id="PS00108">
    <property type="entry name" value="PROTEIN_KINASE_ST"/>
    <property type="match status" value="2"/>
</dbReference>
<dbReference type="Gene3D" id="1.10.510.10">
    <property type="entry name" value="Transferase(Phosphotransferase) domain 1"/>
    <property type="match status" value="3"/>
</dbReference>
<evidence type="ECO:0000256" key="2">
    <source>
        <dbReference type="ARBA" id="ARBA00022840"/>
    </source>
</evidence>
<feature type="domain" description="Protein kinase" evidence="5">
    <location>
        <begin position="275"/>
        <end position="736"/>
    </location>
</feature>
<feature type="compositionally biased region" description="Basic and acidic residues" evidence="4">
    <location>
        <begin position="544"/>
        <end position="571"/>
    </location>
</feature>
<feature type="region of interest" description="Disordered" evidence="4">
    <location>
        <begin position="1179"/>
        <end position="1209"/>
    </location>
</feature>
<evidence type="ECO:0000256" key="1">
    <source>
        <dbReference type="ARBA" id="ARBA00022741"/>
    </source>
</evidence>
<accession>A0ABQ5KMA6</accession>
<dbReference type="PROSITE" id="PS00107">
    <property type="entry name" value="PROTEIN_KINASE_ATP"/>
    <property type="match status" value="2"/>
</dbReference>
<evidence type="ECO:0000313" key="6">
    <source>
        <dbReference type="EMBL" id="GKT32444.1"/>
    </source>
</evidence>
<dbReference type="InterPro" id="IPR008271">
    <property type="entry name" value="Ser/Thr_kinase_AS"/>
</dbReference>
<feature type="domain" description="Protein kinase" evidence="5">
    <location>
        <begin position="1070"/>
        <end position="1434"/>
    </location>
</feature>
<dbReference type="Pfam" id="PF00069">
    <property type="entry name" value="Pkinase"/>
    <property type="match status" value="1"/>
</dbReference>
<proteinExistence type="predicted"/>
<evidence type="ECO:0000259" key="5">
    <source>
        <dbReference type="PROSITE" id="PS50011"/>
    </source>
</evidence>
<gene>
    <name evidence="6" type="ORF">ADUPG1_006604</name>
</gene>
<dbReference type="EMBL" id="BQXS01009989">
    <property type="protein sequence ID" value="GKT32444.1"/>
    <property type="molecule type" value="Genomic_DNA"/>
</dbReference>
<dbReference type="SUPFAM" id="SSF56112">
    <property type="entry name" value="Protein kinase-like (PK-like)"/>
    <property type="match status" value="2"/>
</dbReference>
<dbReference type="InterPro" id="IPR017441">
    <property type="entry name" value="Protein_kinase_ATP_BS"/>
</dbReference>
<reference evidence="6" key="1">
    <citation type="submission" date="2022-03" db="EMBL/GenBank/DDBJ databases">
        <title>Draft genome sequence of Aduncisulcus paluster, a free-living microaerophilic Fornicata.</title>
        <authorList>
            <person name="Yuyama I."/>
            <person name="Kume K."/>
            <person name="Tamura T."/>
            <person name="Inagaki Y."/>
            <person name="Hashimoto T."/>
        </authorList>
    </citation>
    <scope>NUCLEOTIDE SEQUENCE</scope>
    <source>
        <strain evidence="6">NY0171</strain>
    </source>
</reference>
<comment type="caution">
    <text evidence="6">The sequence shown here is derived from an EMBL/GenBank/DDBJ whole genome shotgun (WGS) entry which is preliminary data.</text>
</comment>
<evidence type="ECO:0000256" key="3">
    <source>
        <dbReference type="PROSITE-ProRule" id="PRU10141"/>
    </source>
</evidence>
<dbReference type="Proteomes" id="UP001057375">
    <property type="component" value="Unassembled WGS sequence"/>
</dbReference>
<evidence type="ECO:0000256" key="4">
    <source>
        <dbReference type="SAM" id="MobiDB-lite"/>
    </source>
</evidence>
<dbReference type="InterPro" id="IPR000719">
    <property type="entry name" value="Prot_kinase_dom"/>
</dbReference>
<dbReference type="InterPro" id="IPR011009">
    <property type="entry name" value="Kinase-like_dom_sf"/>
</dbReference>
<feature type="compositionally biased region" description="Low complexity" evidence="4">
    <location>
        <begin position="1190"/>
        <end position="1209"/>
    </location>
</feature>
<organism evidence="6 7">
    <name type="scientific">Aduncisulcus paluster</name>
    <dbReference type="NCBI Taxonomy" id="2918883"/>
    <lineage>
        <taxon>Eukaryota</taxon>
        <taxon>Metamonada</taxon>
        <taxon>Carpediemonas-like organisms</taxon>
        <taxon>Aduncisulcus</taxon>
    </lineage>
</organism>
<dbReference type="SMART" id="SM00220">
    <property type="entry name" value="S_TKc"/>
    <property type="match status" value="1"/>
</dbReference>
<dbReference type="PANTHER" id="PTHR44167">
    <property type="entry name" value="OVARIAN-SPECIFIC SERINE/THREONINE-PROTEIN KINASE LOK-RELATED"/>
    <property type="match status" value="1"/>
</dbReference>
<keyword evidence="1 3" id="KW-0547">Nucleotide-binding</keyword>
<dbReference type="PANTHER" id="PTHR44167:SF24">
    <property type="entry name" value="SERINE_THREONINE-PROTEIN KINASE CHK2"/>
    <property type="match status" value="1"/>
</dbReference>
<feature type="region of interest" description="Disordered" evidence="4">
    <location>
        <begin position="532"/>
        <end position="571"/>
    </location>
</feature>
<dbReference type="PROSITE" id="PS50011">
    <property type="entry name" value="PROTEIN_KINASE_DOM"/>
    <property type="match status" value="2"/>
</dbReference>
<feature type="region of interest" description="Disordered" evidence="4">
    <location>
        <begin position="397"/>
        <end position="446"/>
    </location>
</feature>
<name>A0ABQ5KMA6_9EUKA</name>
<feature type="compositionally biased region" description="Low complexity" evidence="4">
    <location>
        <begin position="242"/>
        <end position="252"/>
    </location>
</feature>
<feature type="compositionally biased region" description="Basic and acidic residues" evidence="4">
    <location>
        <begin position="435"/>
        <end position="444"/>
    </location>
</feature>
<feature type="binding site" evidence="3">
    <location>
        <position position="1099"/>
    </location>
    <ligand>
        <name>ATP</name>
        <dbReference type="ChEBI" id="CHEBI:30616"/>
    </ligand>
</feature>
<feature type="compositionally biased region" description="Acidic residues" evidence="4">
    <location>
        <begin position="418"/>
        <end position="434"/>
    </location>
</feature>
<keyword evidence="2 3" id="KW-0067">ATP-binding</keyword>
<feature type="compositionally biased region" description="Low complexity" evidence="4">
    <location>
        <begin position="532"/>
        <end position="543"/>
    </location>
</feature>
<protein>
    <recommendedName>
        <fullName evidence="5">Protein kinase domain-containing protein</fullName>
    </recommendedName>
</protein>
<feature type="binding site" evidence="3">
    <location>
        <position position="313"/>
    </location>
    <ligand>
        <name>ATP</name>
        <dbReference type="ChEBI" id="CHEBI:30616"/>
    </ligand>
</feature>
<evidence type="ECO:0000313" key="7">
    <source>
        <dbReference type="Proteomes" id="UP001057375"/>
    </source>
</evidence>